<feature type="transmembrane region" description="Helical" evidence="3">
    <location>
        <begin position="36"/>
        <end position="55"/>
    </location>
</feature>
<feature type="coiled-coil region" evidence="1">
    <location>
        <begin position="203"/>
        <end position="233"/>
    </location>
</feature>
<keyword evidence="3" id="KW-1133">Transmembrane helix</keyword>
<organism evidence="4 5">
    <name type="scientific">Roseibium denhamense</name>
    <dbReference type="NCBI Taxonomy" id="76305"/>
    <lineage>
        <taxon>Bacteria</taxon>
        <taxon>Pseudomonadati</taxon>
        <taxon>Pseudomonadota</taxon>
        <taxon>Alphaproteobacteria</taxon>
        <taxon>Hyphomicrobiales</taxon>
        <taxon>Stappiaceae</taxon>
        <taxon>Roseibium</taxon>
    </lineage>
</organism>
<accession>A0ABY1P3V5</accession>
<feature type="region of interest" description="Disordered" evidence="2">
    <location>
        <begin position="242"/>
        <end position="300"/>
    </location>
</feature>
<feature type="compositionally biased region" description="Acidic residues" evidence="2">
    <location>
        <begin position="274"/>
        <end position="283"/>
    </location>
</feature>
<name>A0ABY1P3V5_9HYPH</name>
<evidence type="ECO:0000256" key="1">
    <source>
        <dbReference type="SAM" id="Coils"/>
    </source>
</evidence>
<feature type="transmembrane region" description="Helical" evidence="3">
    <location>
        <begin position="75"/>
        <end position="91"/>
    </location>
</feature>
<keyword evidence="3" id="KW-0812">Transmembrane</keyword>
<comment type="caution">
    <text evidence="4">The sequence shown here is derived from an EMBL/GenBank/DDBJ whole genome shotgun (WGS) entry which is preliminary data.</text>
</comment>
<evidence type="ECO:0000313" key="4">
    <source>
        <dbReference type="EMBL" id="SMP24405.1"/>
    </source>
</evidence>
<dbReference type="Proteomes" id="UP001157914">
    <property type="component" value="Unassembled WGS sequence"/>
</dbReference>
<keyword evidence="1" id="KW-0175">Coiled coil</keyword>
<gene>
    <name evidence="4" type="ORF">SAMN06265374_2437</name>
</gene>
<proteinExistence type="predicted"/>
<evidence type="ECO:0000256" key="3">
    <source>
        <dbReference type="SAM" id="Phobius"/>
    </source>
</evidence>
<dbReference type="RefSeq" id="WP_155193859.1">
    <property type="nucleotide sequence ID" value="NZ_BAAAEA010000002.1"/>
</dbReference>
<sequence>MFWQYLIVALLGMLLGSAELTSRYRDEPQALLKMPASYLYIFFNALIGVAALYLLQVFPVVTAGTNGSGPDAAQIAIYNVLIAGLGGAAFFRSSIARTKVSGTEIGVGPSFVIDTFLSATDRAIDRQRALHRTKSIPDLMRPIPVAFAAESLAEYCVGAMQNFSADEEKVLNARIATILNAKLPSPSISSMLIGMTLAEYVGEDVLNQAIAKLDKEIKEAQAAQAELASMLDTDALEAAISGQGGQDLPDLEQEEADASADADADAPDQAPADNPEDSEDTSGDSDTSAFPEQRPQGGQS</sequence>
<dbReference type="EMBL" id="FXTT01000003">
    <property type="protein sequence ID" value="SMP24405.1"/>
    <property type="molecule type" value="Genomic_DNA"/>
</dbReference>
<keyword evidence="3" id="KW-0472">Membrane</keyword>
<protein>
    <submittedName>
        <fullName evidence="4">Uncharacterized protein</fullName>
    </submittedName>
</protein>
<feature type="compositionally biased region" description="Acidic residues" evidence="2">
    <location>
        <begin position="249"/>
        <end position="266"/>
    </location>
</feature>
<evidence type="ECO:0000256" key="2">
    <source>
        <dbReference type="SAM" id="MobiDB-lite"/>
    </source>
</evidence>
<evidence type="ECO:0000313" key="5">
    <source>
        <dbReference type="Proteomes" id="UP001157914"/>
    </source>
</evidence>
<feature type="transmembrane region" description="Helical" evidence="3">
    <location>
        <begin position="6"/>
        <end position="24"/>
    </location>
</feature>
<reference evidence="4 5" key="1">
    <citation type="submission" date="2017-05" db="EMBL/GenBank/DDBJ databases">
        <authorList>
            <person name="Varghese N."/>
            <person name="Submissions S."/>
        </authorList>
    </citation>
    <scope>NUCLEOTIDE SEQUENCE [LARGE SCALE GENOMIC DNA]</scope>
    <source>
        <strain evidence="4 5">DSM 15949</strain>
    </source>
</reference>
<keyword evidence="5" id="KW-1185">Reference proteome</keyword>